<feature type="transmembrane region" description="Helical" evidence="8">
    <location>
        <begin position="100"/>
        <end position="120"/>
    </location>
</feature>
<dbReference type="Proteomes" id="UP000644699">
    <property type="component" value="Unassembled WGS sequence"/>
</dbReference>
<feature type="transmembrane region" description="Helical" evidence="8">
    <location>
        <begin position="132"/>
        <end position="152"/>
    </location>
</feature>
<keyword evidence="4 8" id="KW-0812">Transmembrane</keyword>
<evidence type="ECO:0000256" key="1">
    <source>
        <dbReference type="ARBA" id="ARBA00004141"/>
    </source>
</evidence>
<gene>
    <name evidence="10" type="ORF">GCM10011390_00860</name>
</gene>
<name>A0A916ZCJ1_9HYPH</name>
<feature type="domain" description="Bacterial sugar transferase" evidence="9">
    <location>
        <begin position="331"/>
        <end position="520"/>
    </location>
</feature>
<keyword evidence="5 8" id="KW-1133">Transmembrane helix</keyword>
<keyword evidence="11" id="KW-1185">Reference proteome</keyword>
<evidence type="ECO:0000313" key="10">
    <source>
        <dbReference type="EMBL" id="GGD86095.1"/>
    </source>
</evidence>
<evidence type="ECO:0000256" key="7">
    <source>
        <dbReference type="ARBA" id="ARBA00023169"/>
    </source>
</evidence>
<protein>
    <submittedName>
        <fullName evidence="10">Undecaprenyl-phosphate glucose phosphotransferase</fullName>
    </submittedName>
</protein>
<dbReference type="EMBL" id="BMIQ01000001">
    <property type="protein sequence ID" value="GGD86095.1"/>
    <property type="molecule type" value="Genomic_DNA"/>
</dbReference>
<keyword evidence="3" id="KW-0808">Transferase</keyword>
<evidence type="ECO:0000256" key="5">
    <source>
        <dbReference type="ARBA" id="ARBA00022989"/>
    </source>
</evidence>
<dbReference type="Pfam" id="PF13727">
    <property type="entry name" value="CoA_binding_3"/>
    <property type="match status" value="1"/>
</dbReference>
<feature type="transmembrane region" description="Helical" evidence="8">
    <location>
        <begin position="68"/>
        <end position="88"/>
    </location>
</feature>
<feature type="transmembrane region" description="Helical" evidence="8">
    <location>
        <begin position="164"/>
        <end position="182"/>
    </location>
</feature>
<comment type="similarity">
    <text evidence="2">Belongs to the bacterial sugar transferase family.</text>
</comment>
<dbReference type="GO" id="GO:0016780">
    <property type="term" value="F:phosphotransferase activity, for other substituted phosphate groups"/>
    <property type="evidence" value="ECO:0007669"/>
    <property type="project" value="TreeGrafter"/>
</dbReference>
<reference evidence="10" key="1">
    <citation type="journal article" date="2014" name="Int. J. Syst. Evol. Microbiol.">
        <title>Complete genome sequence of Corynebacterium casei LMG S-19264T (=DSM 44701T), isolated from a smear-ripened cheese.</title>
        <authorList>
            <consortium name="US DOE Joint Genome Institute (JGI-PGF)"/>
            <person name="Walter F."/>
            <person name="Albersmeier A."/>
            <person name="Kalinowski J."/>
            <person name="Ruckert C."/>
        </authorList>
    </citation>
    <scope>NUCLEOTIDE SEQUENCE</scope>
    <source>
        <strain evidence="10">CGMCC 1.15367</strain>
    </source>
</reference>
<sequence>MQETSGPAGTANAAPPFTAVDILPFSAAAVRATKAPTGATPGILSERAAEIADRLAPRVISPSLLADLWRLVEMVALTAVSLAIIALYDMPSGPVLWRYVIVSLCGGIAGISAIQTFGGYETTTFRRLYGQLVPVAAGWATAVAMLALGFFFLKIQNEMSRVWLALWFTLGAALLLSARMALGLRVRRWASAGKLERRAVIVGGGPAAEKLIEEIERQPENDLRICGIFDDRDDRRSPASVAGYPKLGNVRDLVEFARRASIDLLIVSIPVSAEKRVLELLKSLWVLPIDIRLAAHSAQRRFPSRSYSFVGRVPMLDVFHKPIADWNSIVKRLFDIVVASFAILALSPVFVAAALAVKLTSKGPIFFKQKRHGFNNRIIEVFKFRSMYHEMADPLAKRVVTKGDRRVTPVGRFIRKTSIDELPQLWNVIRGELSLVGPRPHAVHAQSSTQEAFIEIVDDYFGRHKVKPGITGWAQINGYRGEIDQPEKLKHRFDYDLFYIDNWSILFDIKILVLTPIRLLKTENAY</sequence>
<comment type="caution">
    <text evidence="10">The sequence shown here is derived from an EMBL/GenBank/DDBJ whole genome shotgun (WGS) entry which is preliminary data.</text>
</comment>
<dbReference type="InterPro" id="IPR036291">
    <property type="entry name" value="NAD(P)-bd_dom_sf"/>
</dbReference>
<dbReference type="PANTHER" id="PTHR30576:SF0">
    <property type="entry name" value="UNDECAPRENYL-PHOSPHATE N-ACETYLGALACTOSAMINYL 1-PHOSPHATE TRANSFERASE-RELATED"/>
    <property type="match status" value="1"/>
</dbReference>
<feature type="transmembrane region" description="Helical" evidence="8">
    <location>
        <begin position="336"/>
        <end position="357"/>
    </location>
</feature>
<keyword evidence="6 8" id="KW-0472">Membrane</keyword>
<dbReference type="GO" id="GO:0016020">
    <property type="term" value="C:membrane"/>
    <property type="evidence" value="ECO:0007669"/>
    <property type="project" value="UniProtKB-SubCell"/>
</dbReference>
<evidence type="ECO:0000256" key="4">
    <source>
        <dbReference type="ARBA" id="ARBA00022692"/>
    </source>
</evidence>
<dbReference type="InterPro" id="IPR017475">
    <property type="entry name" value="EPS_sugar_tfrase"/>
</dbReference>
<reference evidence="10" key="2">
    <citation type="submission" date="2020-09" db="EMBL/GenBank/DDBJ databases">
        <authorList>
            <person name="Sun Q."/>
            <person name="Zhou Y."/>
        </authorList>
    </citation>
    <scope>NUCLEOTIDE SEQUENCE</scope>
    <source>
        <strain evidence="10">CGMCC 1.15367</strain>
    </source>
</reference>
<dbReference type="GO" id="GO:0000271">
    <property type="term" value="P:polysaccharide biosynthetic process"/>
    <property type="evidence" value="ECO:0007669"/>
    <property type="project" value="UniProtKB-KW"/>
</dbReference>
<evidence type="ECO:0000313" key="11">
    <source>
        <dbReference type="Proteomes" id="UP000644699"/>
    </source>
</evidence>
<dbReference type="InterPro" id="IPR003362">
    <property type="entry name" value="Bact_transf"/>
</dbReference>
<evidence type="ECO:0000256" key="8">
    <source>
        <dbReference type="SAM" id="Phobius"/>
    </source>
</evidence>
<dbReference type="SUPFAM" id="SSF51735">
    <property type="entry name" value="NAD(P)-binding Rossmann-fold domains"/>
    <property type="match status" value="1"/>
</dbReference>
<keyword evidence="7" id="KW-0270">Exopolysaccharide synthesis</keyword>
<dbReference type="AlphaFoldDB" id="A0A916ZCJ1"/>
<dbReference type="InterPro" id="IPR017473">
    <property type="entry name" value="Undecaprenyl-P_gluc_Ptfrase"/>
</dbReference>
<evidence type="ECO:0000256" key="2">
    <source>
        <dbReference type="ARBA" id="ARBA00006464"/>
    </source>
</evidence>
<evidence type="ECO:0000259" key="9">
    <source>
        <dbReference type="Pfam" id="PF02397"/>
    </source>
</evidence>
<evidence type="ECO:0000256" key="3">
    <source>
        <dbReference type="ARBA" id="ARBA00022679"/>
    </source>
</evidence>
<dbReference type="Pfam" id="PF02397">
    <property type="entry name" value="Bac_transf"/>
    <property type="match status" value="1"/>
</dbReference>
<accession>A0A916ZCJ1</accession>
<organism evidence="10 11">
    <name type="scientific">Aureimonas endophytica</name>
    <dbReference type="NCBI Taxonomy" id="2027858"/>
    <lineage>
        <taxon>Bacteria</taxon>
        <taxon>Pseudomonadati</taxon>
        <taxon>Pseudomonadota</taxon>
        <taxon>Alphaproteobacteria</taxon>
        <taxon>Hyphomicrobiales</taxon>
        <taxon>Aurantimonadaceae</taxon>
        <taxon>Aureimonas</taxon>
    </lineage>
</organism>
<dbReference type="PANTHER" id="PTHR30576">
    <property type="entry name" value="COLANIC BIOSYNTHESIS UDP-GLUCOSE LIPID CARRIER TRANSFERASE"/>
    <property type="match status" value="1"/>
</dbReference>
<proteinExistence type="inferred from homology"/>
<dbReference type="Gene3D" id="3.40.50.720">
    <property type="entry name" value="NAD(P)-binding Rossmann-like Domain"/>
    <property type="match status" value="1"/>
</dbReference>
<dbReference type="NCBIfam" id="TIGR03025">
    <property type="entry name" value="EPS_sugtrans"/>
    <property type="match status" value="1"/>
</dbReference>
<comment type="subcellular location">
    <subcellularLocation>
        <location evidence="1">Membrane</location>
        <topology evidence="1">Multi-pass membrane protein</topology>
    </subcellularLocation>
</comment>
<evidence type="ECO:0000256" key="6">
    <source>
        <dbReference type="ARBA" id="ARBA00023136"/>
    </source>
</evidence>
<dbReference type="NCBIfam" id="TIGR03023">
    <property type="entry name" value="WcaJ_sugtrans"/>
    <property type="match status" value="1"/>
</dbReference>